<evidence type="ECO:0000313" key="3">
    <source>
        <dbReference type="Proteomes" id="UP000717364"/>
    </source>
</evidence>
<dbReference type="SMART" id="SM00382">
    <property type="entry name" value="AAA"/>
    <property type="match status" value="1"/>
</dbReference>
<accession>A0A947DIK5</accession>
<evidence type="ECO:0000313" key="2">
    <source>
        <dbReference type="EMBL" id="MBT9317675.1"/>
    </source>
</evidence>
<dbReference type="Proteomes" id="UP000717364">
    <property type="component" value="Unassembled WGS sequence"/>
</dbReference>
<dbReference type="InterPro" id="IPR045429">
    <property type="entry name" value="EAD10"/>
</dbReference>
<dbReference type="InterPro" id="IPR003593">
    <property type="entry name" value="AAA+_ATPase"/>
</dbReference>
<sequence>MSDSDELISILERILSGDRDEAAIAQLRQGLKMVGDILQHVAQDGQNNTNIGKIQGREVHIGDRLHIDVEELKKLLECGSNNFDWPQVSREYLNKQMIQSLTTNPLTSAENISYQAEQVYIPLGLVERKRLSRRQNNILPEYGSQLYEEIEIVQEFEHKTFLKEVLYQGKSPRSAGCRIAIIGEPGAGKTTLLQKIARWASKKLDETIIIWISLADLQTNSLEDYLLEQRLESFTRQQGKAKASPQLKDEFVNQFRQSKVWLLLDGVDEMSVSSGSPLSEIERQIRLGGFLSQARIVLTCRLNIWDSNYHALEMFDTYRTLEFAYPMQVEQFIGKWFDALPERQEAQAKRLCAELKRPEKSRIQDLIKNPLRLTLLCSNWHSREGILPDTKTELYETFVEDFHEWKRAKFSASKAQQEQLYKALGKLSCEAIDNKEFQFCLPHEFICRFLGQPDEDESFFRLALRLGWLNRIGVESKNHKKAVYAFLHPTFQEYFAAHYIITNHDIISCSETAKKLAVNIYEEQWKEVFMLIAEKLEDSNLLVHSMQINLSLLLKNSSNIQHFFHTVNQKALSEVSVDKNQEKSNSAIEENHTRLQASIRAFYCANALNHSLNLNTPSKDASDSVVSLLNVLEPNFSLDKLLTIAIGLDNTSNTSSDIVIDRALTSFFALALDLNKKNTLEANFIHTSLLSRVLESHLEDFLDNKPLSINLDSELKQSLEVLRQELTKLNSLSTKEVQEWWKSLGIEWIDNLSEILTNYRKIKYDWSFNENELKLLELYFKGSKLLVQYLDHSSNLGLKTKENIQRKILLPISNL</sequence>
<dbReference type="RefSeq" id="WP_215610740.1">
    <property type="nucleotide sequence ID" value="NZ_JADOES010000054.1"/>
</dbReference>
<dbReference type="PROSITE" id="PS50837">
    <property type="entry name" value="NACHT"/>
    <property type="match status" value="1"/>
</dbReference>
<feature type="domain" description="NACHT" evidence="1">
    <location>
        <begin position="177"/>
        <end position="502"/>
    </location>
</feature>
<dbReference type="EMBL" id="JADOES010000054">
    <property type="protein sequence ID" value="MBT9317675.1"/>
    <property type="molecule type" value="Genomic_DNA"/>
</dbReference>
<dbReference type="InterPro" id="IPR027417">
    <property type="entry name" value="P-loop_NTPase"/>
</dbReference>
<proteinExistence type="predicted"/>
<gene>
    <name evidence="2" type="ORF">IXB50_19830</name>
</gene>
<organism evidence="2 3">
    <name type="scientific">Leptothoe spongobia TAU-MAC 1115</name>
    <dbReference type="NCBI Taxonomy" id="1967444"/>
    <lineage>
        <taxon>Bacteria</taxon>
        <taxon>Bacillati</taxon>
        <taxon>Cyanobacteriota</taxon>
        <taxon>Cyanophyceae</taxon>
        <taxon>Nodosilineales</taxon>
        <taxon>Cymatolegaceae</taxon>
        <taxon>Leptothoe</taxon>
        <taxon>Leptothoe spongobia</taxon>
    </lineage>
</organism>
<dbReference type="PANTHER" id="PTHR46844:SF1">
    <property type="entry name" value="SLR5058 PROTEIN"/>
    <property type="match status" value="1"/>
</dbReference>
<name>A0A947DIK5_9CYAN</name>
<dbReference type="InterPro" id="IPR054501">
    <property type="entry name" value="NCH2"/>
</dbReference>
<dbReference type="InterPro" id="IPR007111">
    <property type="entry name" value="NACHT_NTPase"/>
</dbReference>
<dbReference type="Pfam" id="PF19954">
    <property type="entry name" value="EAD10"/>
    <property type="match status" value="1"/>
</dbReference>
<dbReference type="SUPFAM" id="SSF52540">
    <property type="entry name" value="P-loop containing nucleoside triphosphate hydrolases"/>
    <property type="match status" value="1"/>
</dbReference>
<comment type="caution">
    <text evidence="2">The sequence shown here is derived from an EMBL/GenBank/DDBJ whole genome shotgun (WGS) entry which is preliminary data.</text>
</comment>
<dbReference type="AlphaFoldDB" id="A0A947DIK5"/>
<reference evidence="2" key="1">
    <citation type="submission" date="2020-11" db="EMBL/GenBank/DDBJ databases">
        <authorList>
            <person name="Konstantinou D."/>
            <person name="Gkelis S."/>
            <person name="Popin R."/>
            <person name="Fewer D."/>
            <person name="Sivonen K."/>
        </authorList>
    </citation>
    <scope>NUCLEOTIDE SEQUENCE</scope>
    <source>
        <strain evidence="2">TAU-MAC 1115</strain>
    </source>
</reference>
<dbReference type="Pfam" id="PF22727">
    <property type="entry name" value="NCH2"/>
    <property type="match status" value="1"/>
</dbReference>
<dbReference type="PANTHER" id="PTHR46844">
    <property type="entry name" value="SLR5058 PROTEIN"/>
    <property type="match status" value="1"/>
</dbReference>
<protein>
    <submittedName>
        <fullName evidence="2">NACHT domain-containing protein</fullName>
    </submittedName>
</protein>
<dbReference type="Gene3D" id="3.40.50.300">
    <property type="entry name" value="P-loop containing nucleotide triphosphate hydrolases"/>
    <property type="match status" value="1"/>
</dbReference>
<evidence type="ECO:0000259" key="1">
    <source>
        <dbReference type="PROSITE" id="PS50837"/>
    </source>
</evidence>
<reference evidence="2" key="2">
    <citation type="journal article" date="2021" name="Mar. Drugs">
        <title>Genome Reduction and Secondary Metabolism of the Marine Sponge-Associated Cyanobacterium Leptothoe.</title>
        <authorList>
            <person name="Konstantinou D."/>
            <person name="Popin R.V."/>
            <person name="Fewer D.P."/>
            <person name="Sivonen K."/>
            <person name="Gkelis S."/>
        </authorList>
    </citation>
    <scope>NUCLEOTIDE SEQUENCE</scope>
    <source>
        <strain evidence="2">TAU-MAC 1115</strain>
    </source>
</reference>
<keyword evidence="3" id="KW-1185">Reference proteome</keyword>
<dbReference type="Pfam" id="PF05729">
    <property type="entry name" value="NACHT"/>
    <property type="match status" value="1"/>
</dbReference>